<dbReference type="InterPro" id="IPR026960">
    <property type="entry name" value="RVT-Znf"/>
</dbReference>
<protein>
    <submittedName>
        <fullName evidence="2">Midasin</fullName>
    </submittedName>
</protein>
<organism evidence="2 3">
    <name type="scientific">Trifolium medium</name>
    <dbReference type="NCBI Taxonomy" id="97028"/>
    <lineage>
        <taxon>Eukaryota</taxon>
        <taxon>Viridiplantae</taxon>
        <taxon>Streptophyta</taxon>
        <taxon>Embryophyta</taxon>
        <taxon>Tracheophyta</taxon>
        <taxon>Spermatophyta</taxon>
        <taxon>Magnoliopsida</taxon>
        <taxon>eudicotyledons</taxon>
        <taxon>Gunneridae</taxon>
        <taxon>Pentapetalae</taxon>
        <taxon>rosids</taxon>
        <taxon>fabids</taxon>
        <taxon>Fabales</taxon>
        <taxon>Fabaceae</taxon>
        <taxon>Papilionoideae</taxon>
        <taxon>50 kb inversion clade</taxon>
        <taxon>NPAAA clade</taxon>
        <taxon>Hologalegina</taxon>
        <taxon>IRL clade</taxon>
        <taxon>Trifolieae</taxon>
        <taxon>Trifolium</taxon>
    </lineage>
</organism>
<comment type="caution">
    <text evidence="2">The sequence shown here is derived from an EMBL/GenBank/DDBJ whole genome shotgun (WGS) entry which is preliminary data.</text>
</comment>
<feature type="non-terminal residue" evidence="2">
    <location>
        <position position="55"/>
    </location>
</feature>
<dbReference type="Pfam" id="PF13966">
    <property type="entry name" value="zf-RVT"/>
    <property type="match status" value="1"/>
</dbReference>
<evidence type="ECO:0000313" key="3">
    <source>
        <dbReference type="Proteomes" id="UP000265520"/>
    </source>
</evidence>
<dbReference type="Proteomes" id="UP000265520">
    <property type="component" value="Unassembled WGS sequence"/>
</dbReference>
<reference evidence="2 3" key="1">
    <citation type="journal article" date="2018" name="Front. Plant Sci.">
        <title>Red Clover (Trifolium pratense) and Zigzag Clover (T. medium) - A Picture of Genomic Similarities and Differences.</title>
        <authorList>
            <person name="Dluhosova J."/>
            <person name="Istvanek J."/>
            <person name="Nedelnik J."/>
            <person name="Repkova J."/>
        </authorList>
    </citation>
    <scope>NUCLEOTIDE SEQUENCE [LARGE SCALE GENOMIC DNA]</scope>
    <source>
        <strain evidence="3">cv. 10/8</strain>
        <tissue evidence="2">Leaf</tissue>
    </source>
</reference>
<proteinExistence type="predicted"/>
<accession>A0A392TSZ3</accession>
<name>A0A392TSZ3_9FABA</name>
<dbReference type="AlphaFoldDB" id="A0A392TSZ3"/>
<evidence type="ECO:0000259" key="1">
    <source>
        <dbReference type="Pfam" id="PF13966"/>
    </source>
</evidence>
<sequence length="55" mass="6182">MLNNRLPSKDNLIHRGMHLEDSTLCLGGCGVVETIDHLVVGCDMSFSVWIKILNW</sequence>
<evidence type="ECO:0000313" key="2">
    <source>
        <dbReference type="EMBL" id="MCI63226.1"/>
    </source>
</evidence>
<keyword evidence="3" id="KW-1185">Reference proteome</keyword>
<feature type="domain" description="Reverse transcriptase zinc-binding" evidence="1">
    <location>
        <begin position="1"/>
        <end position="49"/>
    </location>
</feature>
<dbReference type="EMBL" id="LXQA010633210">
    <property type="protein sequence ID" value="MCI63226.1"/>
    <property type="molecule type" value="Genomic_DNA"/>
</dbReference>